<protein>
    <submittedName>
        <fullName evidence="1">Uncharacterized protein</fullName>
    </submittedName>
</protein>
<evidence type="ECO:0000313" key="2">
    <source>
        <dbReference type="Proteomes" id="UP000828390"/>
    </source>
</evidence>
<dbReference type="EMBL" id="JAIWYP010000009">
    <property type="protein sequence ID" value="KAH3772273.1"/>
    <property type="molecule type" value="Genomic_DNA"/>
</dbReference>
<keyword evidence="2" id="KW-1185">Reference proteome</keyword>
<evidence type="ECO:0000313" key="1">
    <source>
        <dbReference type="EMBL" id="KAH3772273.1"/>
    </source>
</evidence>
<organism evidence="1 2">
    <name type="scientific">Dreissena polymorpha</name>
    <name type="common">Zebra mussel</name>
    <name type="synonym">Mytilus polymorpha</name>
    <dbReference type="NCBI Taxonomy" id="45954"/>
    <lineage>
        <taxon>Eukaryota</taxon>
        <taxon>Metazoa</taxon>
        <taxon>Spiralia</taxon>
        <taxon>Lophotrochozoa</taxon>
        <taxon>Mollusca</taxon>
        <taxon>Bivalvia</taxon>
        <taxon>Autobranchia</taxon>
        <taxon>Heteroconchia</taxon>
        <taxon>Euheterodonta</taxon>
        <taxon>Imparidentia</taxon>
        <taxon>Neoheterodontei</taxon>
        <taxon>Myida</taxon>
        <taxon>Dreissenoidea</taxon>
        <taxon>Dreissenidae</taxon>
        <taxon>Dreissena</taxon>
    </lineage>
</organism>
<reference evidence="1" key="2">
    <citation type="submission" date="2020-11" db="EMBL/GenBank/DDBJ databases">
        <authorList>
            <person name="McCartney M.A."/>
            <person name="Auch B."/>
            <person name="Kono T."/>
            <person name="Mallez S."/>
            <person name="Becker A."/>
            <person name="Gohl D.M."/>
            <person name="Silverstein K.A.T."/>
            <person name="Koren S."/>
            <person name="Bechman K.B."/>
            <person name="Herman A."/>
            <person name="Abrahante J.E."/>
            <person name="Garbe J."/>
        </authorList>
    </citation>
    <scope>NUCLEOTIDE SEQUENCE</scope>
    <source>
        <strain evidence="1">Duluth1</strain>
        <tissue evidence="1">Whole animal</tissue>
    </source>
</reference>
<reference evidence="1" key="1">
    <citation type="journal article" date="2019" name="bioRxiv">
        <title>The Genome of the Zebra Mussel, Dreissena polymorpha: A Resource for Invasive Species Research.</title>
        <authorList>
            <person name="McCartney M.A."/>
            <person name="Auch B."/>
            <person name="Kono T."/>
            <person name="Mallez S."/>
            <person name="Zhang Y."/>
            <person name="Obille A."/>
            <person name="Becker A."/>
            <person name="Abrahante J.E."/>
            <person name="Garbe J."/>
            <person name="Badalamenti J.P."/>
            <person name="Herman A."/>
            <person name="Mangelson H."/>
            <person name="Liachko I."/>
            <person name="Sullivan S."/>
            <person name="Sone E.D."/>
            <person name="Koren S."/>
            <person name="Silverstein K.A.T."/>
            <person name="Beckman K.B."/>
            <person name="Gohl D.M."/>
        </authorList>
    </citation>
    <scope>NUCLEOTIDE SEQUENCE</scope>
    <source>
        <strain evidence="1">Duluth1</strain>
        <tissue evidence="1">Whole animal</tissue>
    </source>
</reference>
<gene>
    <name evidence="1" type="ORF">DPMN_173611</name>
</gene>
<sequence>MDFVCPVHVSSQCTTIDNSTLSCVGHIPRNVSVGTRTVIVYCLETLDNVNVTNGSFHGLNWNKVETWRFVGQWSSPVPVILLLNFESGAFTGLNSLSELQLSTDVYLVIYSGTFLST</sequence>
<proteinExistence type="predicted"/>
<dbReference type="AlphaFoldDB" id="A0A9D4E3S3"/>
<comment type="caution">
    <text evidence="1">The sequence shown here is derived from an EMBL/GenBank/DDBJ whole genome shotgun (WGS) entry which is preliminary data.</text>
</comment>
<dbReference type="Proteomes" id="UP000828390">
    <property type="component" value="Unassembled WGS sequence"/>
</dbReference>
<accession>A0A9D4E3S3</accession>
<name>A0A9D4E3S3_DREPO</name>